<evidence type="ECO:0008006" key="5">
    <source>
        <dbReference type="Google" id="ProtNLM"/>
    </source>
</evidence>
<evidence type="ECO:0000256" key="2">
    <source>
        <dbReference type="SAM" id="SignalP"/>
    </source>
</evidence>
<dbReference type="Proteomes" id="UP000291084">
    <property type="component" value="Chromosome 9"/>
</dbReference>
<accession>A0A0S3T0Z1</accession>
<keyword evidence="4" id="KW-1185">Reference proteome</keyword>
<feature type="chain" id="PRO_5006618809" description="Secreted protein" evidence="2">
    <location>
        <begin position="33"/>
        <end position="69"/>
    </location>
</feature>
<name>A0A0S3T0Z1_PHAAN</name>
<evidence type="ECO:0000256" key="1">
    <source>
        <dbReference type="SAM" id="MobiDB-lite"/>
    </source>
</evidence>
<feature type="signal peptide" evidence="2">
    <location>
        <begin position="1"/>
        <end position="32"/>
    </location>
</feature>
<gene>
    <name evidence="3" type="primary">Vigan.09G217400</name>
    <name evidence="3" type="ORF">VIGAN_09217400</name>
</gene>
<evidence type="ECO:0000313" key="4">
    <source>
        <dbReference type="Proteomes" id="UP000291084"/>
    </source>
</evidence>
<feature type="region of interest" description="Disordered" evidence="1">
    <location>
        <begin position="46"/>
        <end position="69"/>
    </location>
</feature>
<reference evidence="3 4" key="1">
    <citation type="journal article" date="2015" name="Sci. Rep.">
        <title>The power of single molecule real-time sequencing technology in the de novo assembly of a eukaryotic genome.</title>
        <authorList>
            <person name="Sakai H."/>
            <person name="Naito K."/>
            <person name="Ogiso-Tanaka E."/>
            <person name="Takahashi Y."/>
            <person name="Iseki K."/>
            <person name="Muto C."/>
            <person name="Satou K."/>
            <person name="Teruya K."/>
            <person name="Shiroma A."/>
            <person name="Shimoji M."/>
            <person name="Hirano T."/>
            <person name="Itoh T."/>
            <person name="Kaga A."/>
            <person name="Tomooka N."/>
        </authorList>
    </citation>
    <scope>NUCLEOTIDE SEQUENCE [LARGE SCALE GENOMIC DNA]</scope>
    <source>
        <strain evidence="4">cv. Shumari</strain>
    </source>
</reference>
<evidence type="ECO:0000313" key="3">
    <source>
        <dbReference type="EMBL" id="BAT98514.1"/>
    </source>
</evidence>
<proteinExistence type="predicted"/>
<keyword evidence="2" id="KW-0732">Signal</keyword>
<dbReference type="EMBL" id="AP015042">
    <property type="protein sequence ID" value="BAT98514.1"/>
    <property type="molecule type" value="Genomic_DNA"/>
</dbReference>
<sequence>MHYGRTLVCIKSFWPFSFFLFLFLPLFQLSSPEVPEVFLGVKPHRRNHVSPADPSEHPKPGWRQFKHRR</sequence>
<dbReference type="AlphaFoldDB" id="A0A0S3T0Z1"/>
<protein>
    <recommendedName>
        <fullName evidence="5">Secreted protein</fullName>
    </recommendedName>
</protein>
<organism evidence="3 4">
    <name type="scientific">Vigna angularis var. angularis</name>
    <dbReference type="NCBI Taxonomy" id="157739"/>
    <lineage>
        <taxon>Eukaryota</taxon>
        <taxon>Viridiplantae</taxon>
        <taxon>Streptophyta</taxon>
        <taxon>Embryophyta</taxon>
        <taxon>Tracheophyta</taxon>
        <taxon>Spermatophyta</taxon>
        <taxon>Magnoliopsida</taxon>
        <taxon>eudicotyledons</taxon>
        <taxon>Gunneridae</taxon>
        <taxon>Pentapetalae</taxon>
        <taxon>rosids</taxon>
        <taxon>fabids</taxon>
        <taxon>Fabales</taxon>
        <taxon>Fabaceae</taxon>
        <taxon>Papilionoideae</taxon>
        <taxon>50 kb inversion clade</taxon>
        <taxon>NPAAA clade</taxon>
        <taxon>indigoferoid/millettioid clade</taxon>
        <taxon>Phaseoleae</taxon>
        <taxon>Vigna</taxon>
    </lineage>
</organism>